<feature type="region of interest" description="Disordered" evidence="1">
    <location>
        <begin position="40"/>
        <end position="71"/>
    </location>
</feature>
<reference evidence="2 3" key="1">
    <citation type="journal article" date="2021" name="Nat. Plants">
        <title>The Taxus genome provides insights into paclitaxel biosynthesis.</title>
        <authorList>
            <person name="Xiong X."/>
            <person name="Gou J."/>
            <person name="Liao Q."/>
            <person name="Li Y."/>
            <person name="Zhou Q."/>
            <person name="Bi G."/>
            <person name="Li C."/>
            <person name="Du R."/>
            <person name="Wang X."/>
            <person name="Sun T."/>
            <person name="Guo L."/>
            <person name="Liang H."/>
            <person name="Lu P."/>
            <person name="Wu Y."/>
            <person name="Zhang Z."/>
            <person name="Ro D.K."/>
            <person name="Shang Y."/>
            <person name="Huang S."/>
            <person name="Yan J."/>
        </authorList>
    </citation>
    <scope>NUCLEOTIDE SEQUENCE [LARGE SCALE GENOMIC DNA]</scope>
    <source>
        <strain evidence="2">Ta-2019</strain>
    </source>
</reference>
<evidence type="ECO:0000256" key="1">
    <source>
        <dbReference type="SAM" id="MobiDB-lite"/>
    </source>
</evidence>
<feature type="non-terminal residue" evidence="2">
    <location>
        <position position="1"/>
    </location>
</feature>
<evidence type="ECO:0000313" key="2">
    <source>
        <dbReference type="EMBL" id="KAH9307148.1"/>
    </source>
</evidence>
<gene>
    <name evidence="2" type="ORF">KI387_043820</name>
</gene>
<protein>
    <submittedName>
        <fullName evidence="2">Uncharacterized protein</fullName>
    </submittedName>
</protein>
<keyword evidence="3" id="KW-1185">Reference proteome</keyword>
<dbReference type="AlphaFoldDB" id="A0AA38FPT5"/>
<feature type="region of interest" description="Disordered" evidence="1">
    <location>
        <begin position="1"/>
        <end position="25"/>
    </location>
</feature>
<evidence type="ECO:0000313" key="3">
    <source>
        <dbReference type="Proteomes" id="UP000824469"/>
    </source>
</evidence>
<proteinExistence type="predicted"/>
<feature type="non-terminal residue" evidence="2">
    <location>
        <position position="189"/>
    </location>
</feature>
<organism evidence="2 3">
    <name type="scientific">Taxus chinensis</name>
    <name type="common">Chinese yew</name>
    <name type="synonym">Taxus wallichiana var. chinensis</name>
    <dbReference type="NCBI Taxonomy" id="29808"/>
    <lineage>
        <taxon>Eukaryota</taxon>
        <taxon>Viridiplantae</taxon>
        <taxon>Streptophyta</taxon>
        <taxon>Embryophyta</taxon>
        <taxon>Tracheophyta</taxon>
        <taxon>Spermatophyta</taxon>
        <taxon>Pinopsida</taxon>
        <taxon>Pinidae</taxon>
        <taxon>Conifers II</taxon>
        <taxon>Cupressales</taxon>
        <taxon>Taxaceae</taxon>
        <taxon>Taxus</taxon>
    </lineage>
</organism>
<sequence length="189" mass="21116">GHYKYNCLDRASTSGKGDNDKGKAPVNYFDVVDKSRNNEVDVFVTKRKKEKDNQDGNDPKKMKGETNKKHRRRKLGVQDFLISQGQGPYSILEDLSKRPANITYGQLLAMSSEKRRELRSGLNARQRKEVEVPVLEAEVDPYAPQAKVLCNGISIHDVLVDGGAAVNVMTESVINMLGLKIDRPSTLML</sequence>
<name>A0AA38FPT5_TAXCH</name>
<feature type="compositionally biased region" description="Basic and acidic residues" evidence="1">
    <location>
        <begin position="50"/>
        <end position="67"/>
    </location>
</feature>
<comment type="caution">
    <text evidence="2">The sequence shown here is derived from an EMBL/GenBank/DDBJ whole genome shotgun (WGS) entry which is preliminary data.</text>
</comment>
<dbReference type="EMBL" id="JAHRHJ020000008">
    <property type="protein sequence ID" value="KAH9307148.1"/>
    <property type="molecule type" value="Genomic_DNA"/>
</dbReference>
<dbReference type="Proteomes" id="UP000824469">
    <property type="component" value="Unassembled WGS sequence"/>
</dbReference>
<accession>A0AA38FPT5</accession>